<dbReference type="Proteomes" id="UP000650467">
    <property type="component" value="Unassembled WGS sequence"/>
</dbReference>
<evidence type="ECO:0008006" key="4">
    <source>
        <dbReference type="Google" id="ProtNLM"/>
    </source>
</evidence>
<evidence type="ECO:0000256" key="1">
    <source>
        <dbReference type="SAM" id="MobiDB-lite"/>
    </source>
</evidence>
<name>A0A835VZW0_CHLIN</name>
<comment type="caution">
    <text evidence="2">The sequence shown here is derived from an EMBL/GenBank/DDBJ whole genome shotgun (WGS) entry which is preliminary data.</text>
</comment>
<reference evidence="2" key="1">
    <citation type="journal article" date="2020" name="bioRxiv">
        <title>Comparative genomics of Chlamydomonas.</title>
        <authorList>
            <person name="Craig R.J."/>
            <person name="Hasan A.R."/>
            <person name="Ness R.W."/>
            <person name="Keightley P.D."/>
        </authorList>
    </citation>
    <scope>NUCLEOTIDE SEQUENCE</scope>
    <source>
        <strain evidence="2">SAG 7.73</strain>
    </source>
</reference>
<feature type="region of interest" description="Disordered" evidence="1">
    <location>
        <begin position="282"/>
        <end position="338"/>
    </location>
</feature>
<accession>A0A835VZW0</accession>
<protein>
    <recommendedName>
        <fullName evidence="4">BTB domain-containing protein</fullName>
    </recommendedName>
</protein>
<dbReference type="OrthoDB" id="549143at2759"/>
<evidence type="ECO:0000313" key="2">
    <source>
        <dbReference type="EMBL" id="KAG2434065.1"/>
    </source>
</evidence>
<sequence>MVSPAVDAAWARSAALRPEEMFAQGSRLSARADVRAVTADGKELWLHRMVLEMWSSLFSELCMAAEEAPEPDAAASAAGPSQAAGAPAVVSIHLSDTADELLPLLSCLYPTLSAAAAAADEDGHAACNGAKLDASTALPLLRLADKYDIPHVIATAAATMTDHVLPRLAAAPTATAAASYLQLPLADGCGFGSGGRGGSGDGANAEEEAEAAEGVAEWVVCAVEAAARLGLRPLECAGVELLASKFFEWGLQAHPHLLLRLVHCLPPDTLVGGLMCALTPPPPAHPARGEGKDSHLAAASSGARGGSGGNSGWLQQRGAVGLAPHRQQRRGRAAAAAAAGHAAAGEGGGGAGAGGAAGGGGGGGPRIVPVVIAAAGPAAMVGAAQPLLGPPHHHHAAAAAAPAVAAAAAAAAAPHAPQPLLQPHLGPIHPHNAVPVAVPAPVGVLLGGGAGAGGVGVGGAAVPAAHQPQHFAEVAPGGGGGGGGAVGVPIAFGAGVGAAPQLLLLHHYHNGGLHQQQGLHHHLPAQLHQQHHQQPEPFWGGGHAGGLMGQL</sequence>
<organism evidence="2 3">
    <name type="scientific">Chlamydomonas incerta</name>
    <dbReference type="NCBI Taxonomy" id="51695"/>
    <lineage>
        <taxon>Eukaryota</taxon>
        <taxon>Viridiplantae</taxon>
        <taxon>Chlorophyta</taxon>
        <taxon>core chlorophytes</taxon>
        <taxon>Chlorophyceae</taxon>
        <taxon>CS clade</taxon>
        <taxon>Chlamydomonadales</taxon>
        <taxon>Chlamydomonadaceae</taxon>
        <taxon>Chlamydomonas</taxon>
    </lineage>
</organism>
<dbReference type="EMBL" id="JAEHOC010000017">
    <property type="protein sequence ID" value="KAG2434065.1"/>
    <property type="molecule type" value="Genomic_DNA"/>
</dbReference>
<proteinExistence type="predicted"/>
<evidence type="ECO:0000313" key="3">
    <source>
        <dbReference type="Proteomes" id="UP000650467"/>
    </source>
</evidence>
<dbReference type="Gene3D" id="3.30.710.10">
    <property type="entry name" value="Potassium Channel Kv1.1, Chain A"/>
    <property type="match status" value="1"/>
</dbReference>
<keyword evidence="3" id="KW-1185">Reference proteome</keyword>
<gene>
    <name evidence="2" type="ORF">HXX76_007793</name>
</gene>
<dbReference type="InterPro" id="IPR011333">
    <property type="entry name" value="SKP1/BTB/POZ_sf"/>
</dbReference>
<dbReference type="AlphaFoldDB" id="A0A835VZW0"/>